<dbReference type="OrthoDB" id="2906425at2759"/>
<dbReference type="EMBL" id="DS268203">
    <property type="protein sequence ID" value="KMU81531.1"/>
    <property type="molecule type" value="Genomic_DNA"/>
</dbReference>
<proteinExistence type="predicted"/>
<dbReference type="AlphaFoldDB" id="A0A0J8R9H4"/>
<name>A0A0J8R9H4_COCIT</name>
<protein>
    <recommendedName>
        <fullName evidence="3">Aminoglycoside phosphotransferase domain-containing protein</fullName>
    </recommendedName>
</protein>
<evidence type="ECO:0008006" key="3">
    <source>
        <dbReference type="Google" id="ProtNLM"/>
    </source>
</evidence>
<reference evidence="2" key="1">
    <citation type="journal article" date="2010" name="Genome Res.">
        <title>Population genomic sequencing of Coccidioides fungi reveals recent hybridization and transposon control.</title>
        <authorList>
            <person name="Neafsey D.E."/>
            <person name="Barker B.M."/>
            <person name="Sharpton T.J."/>
            <person name="Stajich J.E."/>
            <person name="Park D.J."/>
            <person name="Whiston E."/>
            <person name="Hung C.-Y."/>
            <person name="McMahan C."/>
            <person name="White J."/>
            <person name="Sykes S."/>
            <person name="Heiman D."/>
            <person name="Young S."/>
            <person name="Zeng Q."/>
            <person name="Abouelleil A."/>
            <person name="Aftuck L."/>
            <person name="Bessette D."/>
            <person name="Brown A."/>
            <person name="FitzGerald M."/>
            <person name="Lui A."/>
            <person name="Macdonald J.P."/>
            <person name="Priest M."/>
            <person name="Orbach M.J."/>
            <person name="Galgiani J.N."/>
            <person name="Kirkland T.N."/>
            <person name="Cole G.T."/>
            <person name="Birren B.W."/>
            <person name="Henn M.R."/>
            <person name="Taylor J.W."/>
            <person name="Rounsley S.D."/>
        </authorList>
    </citation>
    <scope>NUCLEOTIDE SEQUENCE [LARGE SCALE GENOMIC DNA]</scope>
    <source>
        <strain evidence="2">RMSCC 3703</strain>
    </source>
</reference>
<evidence type="ECO:0000313" key="2">
    <source>
        <dbReference type="Proteomes" id="UP000054559"/>
    </source>
</evidence>
<organism evidence="1 2">
    <name type="scientific">Coccidioides immitis RMSCC 3703</name>
    <dbReference type="NCBI Taxonomy" id="454286"/>
    <lineage>
        <taxon>Eukaryota</taxon>
        <taxon>Fungi</taxon>
        <taxon>Dikarya</taxon>
        <taxon>Ascomycota</taxon>
        <taxon>Pezizomycotina</taxon>
        <taxon>Eurotiomycetes</taxon>
        <taxon>Eurotiomycetidae</taxon>
        <taxon>Onygenales</taxon>
        <taxon>Onygenaceae</taxon>
        <taxon>Coccidioides</taxon>
    </lineage>
</organism>
<evidence type="ECO:0000313" key="1">
    <source>
        <dbReference type="EMBL" id="KMU81531.1"/>
    </source>
</evidence>
<dbReference type="STRING" id="454286.A0A0J8R9H4"/>
<gene>
    <name evidence="1" type="ORF">CISG_09093</name>
</gene>
<sequence length="151" mass="16962">MIREMRELQTPQGMGVASVDGGSLFDCRVPGSSLRFGPFSTVQDFHQHLRRVWSLIPGLILKSRTLSNNKANLGLCITHGDLSSLNIFVRGDDIVALLIGNSCCIHHMGIHFCPPSQSQNSFWVNEIDNFLQSMPEELAMERIRQKYFGDI</sequence>
<accession>A0A0J8R9H4</accession>
<dbReference type="Proteomes" id="UP000054559">
    <property type="component" value="Unassembled WGS sequence"/>
</dbReference>